<feature type="region of interest" description="Disordered" evidence="7">
    <location>
        <begin position="1182"/>
        <end position="1217"/>
    </location>
</feature>
<feature type="compositionally biased region" description="Basic and acidic residues" evidence="7">
    <location>
        <begin position="1189"/>
        <end position="1199"/>
    </location>
</feature>
<dbReference type="CDD" id="cd05283">
    <property type="entry name" value="CAD1"/>
    <property type="match status" value="1"/>
</dbReference>
<feature type="domain" description="HTH OST-type" evidence="8">
    <location>
        <begin position="1224"/>
        <end position="1302"/>
    </location>
</feature>
<keyword evidence="3 6" id="KW-0479">Metal-binding</keyword>
<dbReference type="EMBL" id="SSTE01014401">
    <property type="protein sequence ID" value="KAA0045515.1"/>
    <property type="molecule type" value="Genomic_DNA"/>
</dbReference>
<dbReference type="InterPro" id="IPR002328">
    <property type="entry name" value="ADH_Zn_CS"/>
</dbReference>
<evidence type="ECO:0000256" key="2">
    <source>
        <dbReference type="ARBA" id="ARBA00008072"/>
    </source>
</evidence>
<feature type="compositionally biased region" description="Polar residues" evidence="7">
    <location>
        <begin position="672"/>
        <end position="700"/>
    </location>
</feature>
<dbReference type="FunFam" id="3.40.50.720:FF:000022">
    <property type="entry name" value="Cinnamyl alcohol dehydrogenase"/>
    <property type="match status" value="1"/>
</dbReference>
<feature type="domain" description="HTH OST-type" evidence="8">
    <location>
        <begin position="590"/>
        <end position="662"/>
    </location>
</feature>
<evidence type="ECO:0000256" key="7">
    <source>
        <dbReference type="SAM" id="MobiDB-lite"/>
    </source>
</evidence>
<dbReference type="InterPro" id="IPR013154">
    <property type="entry name" value="ADH-like_N"/>
</dbReference>
<evidence type="ECO:0000259" key="8">
    <source>
        <dbReference type="PROSITE" id="PS51644"/>
    </source>
</evidence>
<accession>A0A5A7TVV9</accession>
<dbReference type="PROSITE" id="PS51644">
    <property type="entry name" value="HTH_OST"/>
    <property type="match status" value="2"/>
</dbReference>
<keyword evidence="4 6" id="KW-0862">Zinc</keyword>
<dbReference type="OrthoDB" id="549353at2759"/>
<comment type="caution">
    <text evidence="9">The sequence shown here is derived from an EMBL/GenBank/DDBJ whole genome shotgun (WGS) entry which is preliminary data.</text>
</comment>
<dbReference type="SUPFAM" id="SSF51735">
    <property type="entry name" value="NAD(P)-binding Rossmann-fold domains"/>
    <property type="match status" value="1"/>
</dbReference>
<dbReference type="Pfam" id="PF12872">
    <property type="entry name" value="OST-HTH"/>
    <property type="match status" value="2"/>
</dbReference>
<dbReference type="InterPro" id="IPR011032">
    <property type="entry name" value="GroES-like_sf"/>
</dbReference>
<comment type="cofactor">
    <cofactor evidence="1 6">
        <name>Zn(2+)</name>
        <dbReference type="ChEBI" id="CHEBI:29105"/>
    </cofactor>
</comment>
<organism evidence="9 10">
    <name type="scientific">Cucumis melo var. makuwa</name>
    <name type="common">Oriental melon</name>
    <dbReference type="NCBI Taxonomy" id="1194695"/>
    <lineage>
        <taxon>Eukaryota</taxon>
        <taxon>Viridiplantae</taxon>
        <taxon>Streptophyta</taxon>
        <taxon>Embryophyta</taxon>
        <taxon>Tracheophyta</taxon>
        <taxon>Spermatophyta</taxon>
        <taxon>Magnoliopsida</taxon>
        <taxon>eudicotyledons</taxon>
        <taxon>Gunneridae</taxon>
        <taxon>Pentapetalae</taxon>
        <taxon>rosids</taxon>
        <taxon>fabids</taxon>
        <taxon>Cucurbitales</taxon>
        <taxon>Cucurbitaceae</taxon>
        <taxon>Benincaseae</taxon>
        <taxon>Cucumis</taxon>
    </lineage>
</organism>
<gene>
    <name evidence="9" type="ORF">E6C27_scaffold243G00010</name>
</gene>
<feature type="region of interest" description="Disordered" evidence="7">
    <location>
        <begin position="1377"/>
        <end position="1400"/>
    </location>
</feature>
<feature type="region of interest" description="Disordered" evidence="7">
    <location>
        <begin position="978"/>
        <end position="1067"/>
    </location>
</feature>
<dbReference type="CDD" id="cd10910">
    <property type="entry name" value="PIN_limkain_b1_N_like"/>
    <property type="match status" value="1"/>
</dbReference>
<evidence type="ECO:0000256" key="1">
    <source>
        <dbReference type="ARBA" id="ARBA00001947"/>
    </source>
</evidence>
<evidence type="ECO:0000256" key="5">
    <source>
        <dbReference type="ARBA" id="ARBA00023002"/>
    </source>
</evidence>
<dbReference type="SMART" id="SM00829">
    <property type="entry name" value="PKS_ER"/>
    <property type="match status" value="1"/>
</dbReference>
<sequence>MAKSPENEHPIKTLGWGARDSSGLISPFPLSRRENGDEDVSIKILYCGVCHSDLHTAKNEWGNTNYPVVPGHEIVGVVTSVGNNVKKFKAGDQVGVGVIVECCKSCENCEEDRENYCPKLVYTYNAHLHDGSKTYGGYSDKIVVDQHCVFRIPDSLPLAGAAPLLCAGITVYSPMKYYGMTESGKHLGVVGLGGLGHVAVKIAKAFGLKVTVISTSPRKKEESISKLGADSFLVSTDPEQMKAATETMDYIIDTVSAVHALDPLLSLLKLNGKLITVGLPDKPLELPISSLVNVRRMVGGSNFGGMKETQEMLDFCAEHNIVADIELIKMNDINNAMERLAKSDVRYRVSVWWDFENCNIPSGTNVFKVAHLITAAVRANGIKGPVQITAFGDVFQLSRANQEALSSTGISLNHVPQGGKNSADRSLLVDLMYWVSQNPPPAHLFLISGDRDFASILHRLRMNNYNVLLASTESAPGVLCSAASIMWHWHALIRGENLVGRHFNRPPDAFYGHFRVPLEDPFPVNGKPSFLRVQEVSELSSDPKARPIQVSELSSDPKPRPIQVSELSSDPKPHPIQVSELTSDPKPRLIPKAVIKHINNILKLNPKGLPITDLRSELGKCGIFIDKDLYGYKKFSRFLLSMPQILKLQANGDGHFIVHSATPKQPKEELESSTGTFGNGTEEQDPNLTAKLSNDDSSTGPMCVPVLLSDAHTQGRPLKEKPTSEFGKSIGEAMEGEPSRSPVSEQDPYLTAKLSNNDSSTEPMCVPVLSDAHTQGKPLEEKRTSKFGKSISDVMEGEPSRSPVSELSAIEDSKQTNKVEADSNTTPSIGQHSKAKTGVFRRIWRKLLGNNDTMSENGSHCISEKCSTTDDTSKHKSCGGLVATYSSDRLGEAKTEGRTAEPMSEDANSVHQVLNSPDRKFVKPQKEVIVDSAHDDKSSSNQGLLSSIRNWFKLWGRSTENSEVSEHYCEQNQLKNQSGKHHLFSSGSTENSEVSEHSCEQNQLKNQSGKHHPFSSSSTENSEVSEHSCEQNQLKNQSGKHHLFSSSSTENGEVGEHSCEQNQLKNQSGKHHLFSSSSFWQDMQSFMGTPTGVEIISRSKTRSEIAQNLLERGPPILNTLSTSELFDLLELLISDKKWVEEFPSKTFPFKLTLSIARKSSCMKPLDRANGLASIFSNKESRLSFKGPRKHDSDSDKKNENIPPEAGTNKTKTENTFPERTRYEMLGDCQKLVDEILRDYPEGYNIGSFRRLFLEKYGYHLDLKKLGYPKLVSLLQIMPGVTIASTFIVPTSNAPNVSMLETTLPSNSEKKASDAVANSNSDNESSDLPKKDDDFESAWEELGPACTDCNNKEELTLSSETTEANEKRTEVYYEPVLSEDETDGESCPPTEVPAKQRISEEESSLIQILDSWYSSKENIRKDKTEDSDETFVVSENSLKLSSLAPKSEENTGSFGTKKRHRKYCFVSDTTENGKDKLIDGILGTLKKSSESDKLNQA</sequence>
<dbReference type="Proteomes" id="UP000321393">
    <property type="component" value="Unassembled WGS sequence"/>
</dbReference>
<evidence type="ECO:0000313" key="9">
    <source>
        <dbReference type="EMBL" id="KAA0045515.1"/>
    </source>
</evidence>
<dbReference type="GO" id="GO:0004540">
    <property type="term" value="F:RNA nuclease activity"/>
    <property type="evidence" value="ECO:0007669"/>
    <property type="project" value="InterPro"/>
</dbReference>
<dbReference type="PANTHER" id="PTHR42683">
    <property type="entry name" value="ALDEHYDE REDUCTASE"/>
    <property type="match status" value="1"/>
</dbReference>
<comment type="similarity">
    <text evidence="2 6">Belongs to the zinc-containing alcohol dehydrogenase family.</text>
</comment>
<dbReference type="InterPro" id="IPR041966">
    <property type="entry name" value="LOTUS-like"/>
</dbReference>
<evidence type="ECO:0000256" key="3">
    <source>
        <dbReference type="ARBA" id="ARBA00022723"/>
    </source>
</evidence>
<dbReference type="InterPro" id="IPR013149">
    <property type="entry name" value="ADH-like_C"/>
</dbReference>
<keyword evidence="5" id="KW-0560">Oxidoreductase</keyword>
<dbReference type="InterPro" id="IPR025605">
    <property type="entry name" value="OST-HTH/LOTUS_dom"/>
</dbReference>
<dbReference type="FunFam" id="3.90.180.10:FF:000004">
    <property type="entry name" value="probable cinnamyl alcohol dehydrogenase"/>
    <property type="match status" value="1"/>
</dbReference>
<name>A0A5A7TVV9_CUCMM</name>
<dbReference type="Gene3D" id="3.40.50.720">
    <property type="entry name" value="NAD(P)-binding Rossmann-like Domain"/>
    <property type="match status" value="1"/>
</dbReference>
<dbReference type="SUPFAM" id="SSF50129">
    <property type="entry name" value="GroES-like"/>
    <property type="match status" value="1"/>
</dbReference>
<dbReference type="CDD" id="cd08824">
    <property type="entry name" value="LOTUS"/>
    <property type="match status" value="1"/>
</dbReference>
<dbReference type="InterPro" id="IPR047109">
    <property type="entry name" value="CAD-like"/>
</dbReference>
<dbReference type="PROSITE" id="PS00059">
    <property type="entry name" value="ADH_ZINC"/>
    <property type="match status" value="1"/>
</dbReference>
<proteinExistence type="inferred from homology"/>
<reference evidence="9 10" key="1">
    <citation type="submission" date="2019-08" db="EMBL/GenBank/DDBJ databases">
        <title>Draft genome sequences of two oriental melons (Cucumis melo L. var makuwa).</title>
        <authorList>
            <person name="Kwon S.-Y."/>
        </authorList>
    </citation>
    <scope>NUCLEOTIDE SEQUENCE [LARGE SCALE GENOMIC DNA]</scope>
    <source>
        <strain evidence="10">cv. SW 3</strain>
        <tissue evidence="9">Leaf</tissue>
    </source>
</reference>
<protein>
    <submittedName>
        <fullName evidence="9">Cinnamyl alcohol dehydrogenase 9</fullName>
    </submittedName>
</protein>
<dbReference type="GO" id="GO:0016616">
    <property type="term" value="F:oxidoreductase activity, acting on the CH-OH group of donors, NAD or NADP as acceptor"/>
    <property type="evidence" value="ECO:0007669"/>
    <property type="project" value="InterPro"/>
</dbReference>
<evidence type="ECO:0000256" key="6">
    <source>
        <dbReference type="RuleBase" id="RU361277"/>
    </source>
</evidence>
<feature type="region of interest" description="Disordered" evidence="7">
    <location>
        <begin position="542"/>
        <end position="584"/>
    </location>
</feature>
<dbReference type="Gene3D" id="3.90.180.10">
    <property type="entry name" value="Medium-chain alcohol dehydrogenases, catalytic domain"/>
    <property type="match status" value="1"/>
</dbReference>
<dbReference type="STRING" id="1194695.A0A5A7TVV9"/>
<dbReference type="Pfam" id="PF01936">
    <property type="entry name" value="NYN"/>
    <property type="match status" value="1"/>
</dbReference>
<feature type="region of interest" description="Disordered" evidence="7">
    <location>
        <begin position="793"/>
        <end position="834"/>
    </location>
</feature>
<feature type="region of interest" description="Disordered" evidence="7">
    <location>
        <begin position="662"/>
        <end position="747"/>
    </location>
</feature>
<feature type="region of interest" description="Disordered" evidence="7">
    <location>
        <begin position="1302"/>
        <end position="1331"/>
    </location>
</feature>
<dbReference type="Gene3D" id="3.30.420.610">
    <property type="entry name" value="LOTUS domain-like"/>
    <property type="match status" value="2"/>
</dbReference>
<dbReference type="InterPro" id="IPR036291">
    <property type="entry name" value="NAD(P)-bd_dom_sf"/>
</dbReference>
<feature type="compositionally biased region" description="Polar residues" evidence="7">
    <location>
        <begin position="822"/>
        <end position="831"/>
    </location>
</feature>
<evidence type="ECO:0000313" key="10">
    <source>
        <dbReference type="Proteomes" id="UP000321393"/>
    </source>
</evidence>
<dbReference type="InterPro" id="IPR020843">
    <property type="entry name" value="ER"/>
</dbReference>
<feature type="compositionally biased region" description="Basic and acidic residues" evidence="7">
    <location>
        <begin position="811"/>
        <end position="821"/>
    </location>
</feature>
<dbReference type="Pfam" id="PF08240">
    <property type="entry name" value="ADH_N"/>
    <property type="match status" value="1"/>
</dbReference>
<dbReference type="InterPro" id="IPR021139">
    <property type="entry name" value="NYN"/>
</dbReference>
<evidence type="ECO:0000256" key="4">
    <source>
        <dbReference type="ARBA" id="ARBA00022833"/>
    </source>
</evidence>
<dbReference type="GO" id="GO:0009809">
    <property type="term" value="P:lignin biosynthetic process"/>
    <property type="evidence" value="ECO:0007669"/>
    <property type="project" value="UniProtKB-ARBA"/>
</dbReference>
<dbReference type="GO" id="GO:0008270">
    <property type="term" value="F:zinc ion binding"/>
    <property type="evidence" value="ECO:0007669"/>
    <property type="project" value="InterPro"/>
</dbReference>
<dbReference type="Pfam" id="PF00107">
    <property type="entry name" value="ADH_zinc_N"/>
    <property type="match status" value="1"/>
</dbReference>